<dbReference type="OrthoDB" id="676822at2759"/>
<reference evidence="1 2" key="1">
    <citation type="submission" date="2020-10" db="EMBL/GenBank/DDBJ databases">
        <title>The Coptis chinensis genome and diversification of protoberbering-type alkaloids.</title>
        <authorList>
            <person name="Wang B."/>
            <person name="Shu S."/>
            <person name="Song C."/>
            <person name="Liu Y."/>
        </authorList>
    </citation>
    <scope>NUCLEOTIDE SEQUENCE [LARGE SCALE GENOMIC DNA]</scope>
    <source>
        <strain evidence="1">HL-2020</strain>
        <tissue evidence="1">Leaf</tissue>
    </source>
</reference>
<dbReference type="InterPro" id="IPR040299">
    <property type="entry name" value="RF2K-like"/>
</dbReference>
<dbReference type="Proteomes" id="UP000631114">
    <property type="component" value="Unassembled WGS sequence"/>
</dbReference>
<dbReference type="PANTHER" id="PTHR34938:SF1">
    <property type="entry name" value="PROTEIN FERTILITY RESTORER RF2, MITOCHONDRIAL"/>
    <property type="match status" value="1"/>
</dbReference>
<dbReference type="EMBL" id="JADFTS010000008">
    <property type="protein sequence ID" value="KAF9593040.1"/>
    <property type="molecule type" value="Genomic_DNA"/>
</dbReference>
<accession>A0A835H699</accession>
<comment type="caution">
    <text evidence="1">The sequence shown here is derived from an EMBL/GenBank/DDBJ whole genome shotgun (WGS) entry which is preliminary data.</text>
</comment>
<sequence>MSLSISRVPTLGLPMLHQGKSKCSSRDRVNVGESHLIETRLQARAFGHTSRVRLKSVLEGPGFQFSPFETRRNIGIASLVQSAATLCASARCATETQTVERKSSTATISSPPGKEMLPMLDDGGSGFRGIGYTPYYRGDGNGGDSGGGGFRSAGEFPWWDFWFYVFMFLLHFLDEENHRPESLPIRRWKK</sequence>
<protein>
    <submittedName>
        <fullName evidence="1">Uncharacterized protein</fullName>
    </submittedName>
</protein>
<dbReference type="PANTHER" id="PTHR34938">
    <property type="entry name" value="PROTEIN FERTILITY RESTORER RF2, MITOCHONDRIAL"/>
    <property type="match status" value="1"/>
</dbReference>
<organism evidence="1 2">
    <name type="scientific">Coptis chinensis</name>
    <dbReference type="NCBI Taxonomy" id="261450"/>
    <lineage>
        <taxon>Eukaryota</taxon>
        <taxon>Viridiplantae</taxon>
        <taxon>Streptophyta</taxon>
        <taxon>Embryophyta</taxon>
        <taxon>Tracheophyta</taxon>
        <taxon>Spermatophyta</taxon>
        <taxon>Magnoliopsida</taxon>
        <taxon>Ranunculales</taxon>
        <taxon>Ranunculaceae</taxon>
        <taxon>Coptidoideae</taxon>
        <taxon>Coptis</taxon>
    </lineage>
</organism>
<dbReference type="GO" id="GO:0009658">
    <property type="term" value="P:chloroplast organization"/>
    <property type="evidence" value="ECO:0007669"/>
    <property type="project" value="TreeGrafter"/>
</dbReference>
<evidence type="ECO:0000313" key="2">
    <source>
        <dbReference type="Proteomes" id="UP000631114"/>
    </source>
</evidence>
<proteinExistence type="predicted"/>
<dbReference type="GO" id="GO:0009507">
    <property type="term" value="C:chloroplast"/>
    <property type="evidence" value="ECO:0007669"/>
    <property type="project" value="TreeGrafter"/>
</dbReference>
<dbReference type="GO" id="GO:0010027">
    <property type="term" value="P:thylakoid membrane organization"/>
    <property type="evidence" value="ECO:0007669"/>
    <property type="project" value="TreeGrafter"/>
</dbReference>
<gene>
    <name evidence="1" type="ORF">IFM89_019785</name>
</gene>
<evidence type="ECO:0000313" key="1">
    <source>
        <dbReference type="EMBL" id="KAF9593040.1"/>
    </source>
</evidence>
<name>A0A835H699_9MAGN</name>
<dbReference type="AlphaFoldDB" id="A0A835H699"/>
<keyword evidence="2" id="KW-1185">Reference proteome</keyword>